<name>A0A160TMM0_9ZZZZ</name>
<accession>A0A160TMM0</accession>
<organism evidence="1">
    <name type="scientific">hydrothermal vent metagenome</name>
    <dbReference type="NCBI Taxonomy" id="652676"/>
    <lineage>
        <taxon>unclassified sequences</taxon>
        <taxon>metagenomes</taxon>
        <taxon>ecological metagenomes</taxon>
    </lineage>
</organism>
<protein>
    <submittedName>
        <fullName evidence="1">Uncharacterized protein</fullName>
    </submittedName>
</protein>
<dbReference type="InterPro" id="IPR027417">
    <property type="entry name" value="P-loop_NTPase"/>
</dbReference>
<proteinExistence type="predicted"/>
<dbReference type="SUPFAM" id="SSF52540">
    <property type="entry name" value="P-loop containing nucleoside triphosphate hydrolases"/>
    <property type="match status" value="1"/>
</dbReference>
<dbReference type="AlphaFoldDB" id="A0A160TMM0"/>
<reference evidence="1" key="1">
    <citation type="submission" date="2015-10" db="EMBL/GenBank/DDBJ databases">
        <authorList>
            <person name="Gilbert D.G."/>
        </authorList>
    </citation>
    <scope>NUCLEOTIDE SEQUENCE</scope>
</reference>
<gene>
    <name evidence="1" type="ORF">MGWOODY_Smn2057</name>
</gene>
<sequence length="207" mass="23611">MIGVARHLQDSDFRLGSMEERESDPVEFLDRVWRTNLGRAAVGFKMCLWQHEAAYRAVLPDHGVRKILLKRRNRVKSFVSLLLARQTGEWVVYDDRGAPAPRPRVHVDPLALMENIALHERFYAETERSLNETAQDHALLWYEDLFSPEGIEPALAFLGAAGRPAQPQGQTWKLTPVALRETISNFDTLSEELRGSDLEAELHELGR</sequence>
<dbReference type="Gene3D" id="3.40.50.300">
    <property type="entry name" value="P-loop containing nucleotide triphosphate hydrolases"/>
    <property type="match status" value="1"/>
</dbReference>
<dbReference type="EMBL" id="CZQE01000370">
    <property type="protein sequence ID" value="CUS46495.1"/>
    <property type="molecule type" value="Genomic_DNA"/>
</dbReference>
<evidence type="ECO:0000313" key="1">
    <source>
        <dbReference type="EMBL" id="CUS46495.1"/>
    </source>
</evidence>